<evidence type="ECO:0000259" key="4">
    <source>
        <dbReference type="Pfam" id="PF00891"/>
    </source>
</evidence>
<evidence type="ECO:0000256" key="2">
    <source>
        <dbReference type="ARBA" id="ARBA00022679"/>
    </source>
</evidence>
<reference evidence="7" key="1">
    <citation type="submission" date="2016-10" db="EMBL/GenBank/DDBJ databases">
        <title>Comparative genomics uncovers the prolific and rare metabolic potential of the cyanobacterial genus Moorea.</title>
        <authorList>
            <person name="Leao T."/>
            <person name="Castelao G."/>
            <person name="Korobeynikov A."/>
            <person name="Monroe E.A."/>
            <person name="Podell S."/>
            <person name="Glukhov E."/>
            <person name="Allen E."/>
            <person name="Gerwick W.H."/>
            <person name="Gerwick L."/>
        </authorList>
    </citation>
    <scope>NUCLEOTIDE SEQUENCE [LARGE SCALE GENOMIC DNA]</scope>
    <source>
        <strain evidence="7">PAL-8-15-08-1</strain>
    </source>
</reference>
<dbReference type="PANTHER" id="PTHR43712">
    <property type="entry name" value="PUTATIVE (AFU_ORTHOLOGUE AFUA_4G14580)-RELATED"/>
    <property type="match status" value="1"/>
</dbReference>
<dbReference type="InterPro" id="IPR029063">
    <property type="entry name" value="SAM-dependent_MTases_sf"/>
</dbReference>
<dbReference type="InterPro" id="IPR016461">
    <property type="entry name" value="COMT-like"/>
</dbReference>
<accession>A0A1D8TQK0</accession>
<evidence type="ECO:0000259" key="5">
    <source>
        <dbReference type="Pfam" id="PF08100"/>
    </source>
</evidence>
<dbReference type="PANTHER" id="PTHR43712:SF2">
    <property type="entry name" value="O-METHYLTRANSFERASE CICE"/>
    <property type="match status" value="1"/>
</dbReference>
<feature type="domain" description="O-methyltransferase dimerisation" evidence="5">
    <location>
        <begin position="34"/>
        <end position="101"/>
    </location>
</feature>
<dbReference type="KEGG" id="mpro:BJP34_09645"/>
<feature type="domain" description="O-methyltransferase C-terminal" evidence="4">
    <location>
        <begin position="140"/>
        <end position="322"/>
    </location>
</feature>
<dbReference type="CDD" id="cd02440">
    <property type="entry name" value="AdoMet_MTases"/>
    <property type="match status" value="1"/>
</dbReference>
<dbReference type="Pfam" id="PF00891">
    <property type="entry name" value="Methyltransf_2"/>
    <property type="match status" value="1"/>
</dbReference>
<dbReference type="EMBL" id="CP017599">
    <property type="protein sequence ID" value="AOW99685.1"/>
    <property type="molecule type" value="Genomic_DNA"/>
</dbReference>
<dbReference type="RefSeq" id="WP_070392164.1">
    <property type="nucleotide sequence ID" value="NZ_CP017599.1"/>
</dbReference>
<dbReference type="AlphaFoldDB" id="A0A1D8TQK0"/>
<dbReference type="InterPro" id="IPR036388">
    <property type="entry name" value="WH-like_DNA-bd_sf"/>
</dbReference>
<keyword evidence="3" id="KW-0949">S-adenosyl-L-methionine</keyword>
<dbReference type="Gene3D" id="3.40.50.150">
    <property type="entry name" value="Vaccinia Virus protein VP39"/>
    <property type="match status" value="1"/>
</dbReference>
<organism evidence="6 7">
    <name type="scientific">Moorena producens PAL-8-15-08-1</name>
    <dbReference type="NCBI Taxonomy" id="1458985"/>
    <lineage>
        <taxon>Bacteria</taxon>
        <taxon>Bacillati</taxon>
        <taxon>Cyanobacteriota</taxon>
        <taxon>Cyanophyceae</taxon>
        <taxon>Coleofasciculales</taxon>
        <taxon>Coleofasciculaceae</taxon>
        <taxon>Moorena</taxon>
    </lineage>
</organism>
<sequence length="345" mass="38077">MRVGINPENLLEKSALALGQVPQPAIETQACLILARSIIAATEVGVFEALGSSSLSAQEIAGRCNLNKHALTQLLDALVATDYLAKEKECYTLAPVASKWLLNENESSLYDYTISRVLAWEWLTHLEKFIRTGEPLESHNKMTPHHWQLYHRGMRSIASVAAAEVVQCTPVPTRAQKMLDVGGSHGYFSVTLCRRYPELQAVILDLPEGIEYAAPLLAEEGMGDRVVYKAGNVLTEDLGTNAYDLIFMANLIHHFDEKTNIELFQRLAQALRPGGHLVVQKTIFPSKQDGQLGALANLFFSLTSAGSNWSFSEIAQWQQKAGLVPRKPIQFRRTPATGQQVAAKP</sequence>
<evidence type="ECO:0008006" key="8">
    <source>
        <dbReference type="Google" id="ProtNLM"/>
    </source>
</evidence>
<dbReference type="SUPFAM" id="SSF46785">
    <property type="entry name" value="Winged helix' DNA-binding domain"/>
    <property type="match status" value="1"/>
</dbReference>
<evidence type="ECO:0000256" key="1">
    <source>
        <dbReference type="ARBA" id="ARBA00022603"/>
    </source>
</evidence>
<dbReference type="SUPFAM" id="SSF53335">
    <property type="entry name" value="S-adenosyl-L-methionine-dependent methyltransferases"/>
    <property type="match status" value="1"/>
</dbReference>
<proteinExistence type="predicted"/>
<dbReference type="InterPro" id="IPR012967">
    <property type="entry name" value="COMT_dimerisation"/>
</dbReference>
<keyword evidence="1" id="KW-0489">Methyltransferase</keyword>
<dbReference type="Gene3D" id="1.10.10.10">
    <property type="entry name" value="Winged helix-like DNA-binding domain superfamily/Winged helix DNA-binding domain"/>
    <property type="match status" value="1"/>
</dbReference>
<dbReference type="Pfam" id="PF08100">
    <property type="entry name" value="Dimerisation"/>
    <property type="match status" value="1"/>
</dbReference>
<protein>
    <recommendedName>
        <fullName evidence="8">Methyltransferase domain-containing protein</fullName>
    </recommendedName>
</protein>
<keyword evidence="2" id="KW-0808">Transferase</keyword>
<evidence type="ECO:0000313" key="7">
    <source>
        <dbReference type="Proteomes" id="UP000177870"/>
    </source>
</evidence>
<dbReference type="GO" id="GO:0046983">
    <property type="term" value="F:protein dimerization activity"/>
    <property type="evidence" value="ECO:0007669"/>
    <property type="project" value="InterPro"/>
</dbReference>
<dbReference type="GO" id="GO:0008171">
    <property type="term" value="F:O-methyltransferase activity"/>
    <property type="evidence" value="ECO:0007669"/>
    <property type="project" value="InterPro"/>
</dbReference>
<dbReference type="Proteomes" id="UP000177870">
    <property type="component" value="Chromosome"/>
</dbReference>
<dbReference type="OrthoDB" id="582216at2"/>
<name>A0A1D8TQK0_9CYAN</name>
<dbReference type="GO" id="GO:0032259">
    <property type="term" value="P:methylation"/>
    <property type="evidence" value="ECO:0007669"/>
    <property type="project" value="UniProtKB-KW"/>
</dbReference>
<dbReference type="PROSITE" id="PS51683">
    <property type="entry name" value="SAM_OMT_II"/>
    <property type="match status" value="1"/>
</dbReference>
<gene>
    <name evidence="6" type="ORF">BJP34_09645</name>
</gene>
<dbReference type="STRING" id="1458985.BJP34_09645"/>
<evidence type="ECO:0000256" key="3">
    <source>
        <dbReference type="ARBA" id="ARBA00022691"/>
    </source>
</evidence>
<dbReference type="InterPro" id="IPR001077">
    <property type="entry name" value="COMT_C"/>
</dbReference>
<dbReference type="InterPro" id="IPR036390">
    <property type="entry name" value="WH_DNA-bd_sf"/>
</dbReference>
<evidence type="ECO:0000313" key="6">
    <source>
        <dbReference type="EMBL" id="AOW99685.1"/>
    </source>
</evidence>